<dbReference type="EMBL" id="JAPQKS010000006">
    <property type="protein sequence ID" value="KAJ5223300.1"/>
    <property type="molecule type" value="Genomic_DNA"/>
</dbReference>
<gene>
    <name evidence="2" type="ORF">N7468_007842</name>
</gene>
<dbReference type="OrthoDB" id="426718at2759"/>
<organism evidence="2 3">
    <name type="scientific">Penicillium chermesinum</name>
    <dbReference type="NCBI Taxonomy" id="63820"/>
    <lineage>
        <taxon>Eukaryota</taxon>
        <taxon>Fungi</taxon>
        <taxon>Dikarya</taxon>
        <taxon>Ascomycota</taxon>
        <taxon>Pezizomycotina</taxon>
        <taxon>Eurotiomycetes</taxon>
        <taxon>Eurotiomycetidae</taxon>
        <taxon>Eurotiales</taxon>
        <taxon>Aspergillaceae</taxon>
        <taxon>Penicillium</taxon>
    </lineage>
</organism>
<evidence type="ECO:0000256" key="1">
    <source>
        <dbReference type="SAM" id="Phobius"/>
    </source>
</evidence>
<comment type="caution">
    <text evidence="2">The sequence shown here is derived from an EMBL/GenBank/DDBJ whole genome shotgun (WGS) entry which is preliminary data.</text>
</comment>
<dbReference type="PANTHER" id="PTHR37490:SF3">
    <property type="entry name" value="DUF3431 DOMAIN CONTAINING PROTEIN"/>
    <property type="match status" value="1"/>
</dbReference>
<evidence type="ECO:0000313" key="3">
    <source>
        <dbReference type="Proteomes" id="UP001150941"/>
    </source>
</evidence>
<accession>A0A9W9NNM7</accession>
<dbReference type="Proteomes" id="UP001150941">
    <property type="component" value="Unassembled WGS sequence"/>
</dbReference>
<dbReference type="PANTHER" id="PTHR37490">
    <property type="entry name" value="EXPRESSED PROTEIN"/>
    <property type="match status" value="1"/>
</dbReference>
<dbReference type="RefSeq" id="XP_058327483.1">
    <property type="nucleotide sequence ID" value="XM_058477138.1"/>
</dbReference>
<dbReference type="Pfam" id="PF11913">
    <property type="entry name" value="DUF3431"/>
    <property type="match status" value="1"/>
</dbReference>
<reference evidence="2" key="1">
    <citation type="submission" date="2022-11" db="EMBL/GenBank/DDBJ databases">
        <authorList>
            <person name="Petersen C."/>
        </authorList>
    </citation>
    <scope>NUCLEOTIDE SEQUENCE</scope>
    <source>
        <strain evidence="2">IBT 19713</strain>
    </source>
</reference>
<feature type="transmembrane region" description="Helical" evidence="1">
    <location>
        <begin position="21"/>
        <end position="40"/>
    </location>
</feature>
<dbReference type="GeneID" id="83204441"/>
<name>A0A9W9NNM7_9EURO</name>
<dbReference type="InterPro" id="IPR021838">
    <property type="entry name" value="DUF3431"/>
</dbReference>
<proteinExistence type="predicted"/>
<keyword evidence="1" id="KW-0472">Membrane</keyword>
<evidence type="ECO:0000313" key="2">
    <source>
        <dbReference type="EMBL" id="KAJ5223300.1"/>
    </source>
</evidence>
<keyword evidence="3" id="KW-1185">Reference proteome</keyword>
<reference evidence="2" key="2">
    <citation type="journal article" date="2023" name="IMA Fungus">
        <title>Comparative genomic study of the Penicillium genus elucidates a diverse pangenome and 15 lateral gene transfer events.</title>
        <authorList>
            <person name="Petersen C."/>
            <person name="Sorensen T."/>
            <person name="Nielsen M.R."/>
            <person name="Sondergaard T.E."/>
            <person name="Sorensen J.L."/>
            <person name="Fitzpatrick D.A."/>
            <person name="Frisvad J.C."/>
            <person name="Nielsen K.L."/>
        </authorList>
    </citation>
    <scope>NUCLEOTIDE SEQUENCE</scope>
    <source>
        <strain evidence="2">IBT 19713</strain>
    </source>
</reference>
<keyword evidence="1" id="KW-0812">Transmembrane</keyword>
<keyword evidence="1" id="KW-1133">Transmembrane helix</keyword>
<dbReference type="AlphaFoldDB" id="A0A9W9NNM7"/>
<sequence length="337" mass="38824">MNSIFSLFRLQPREGSPGRSRIFIYLALAVIALLLSYQLVLNHGSLESVSPWGKTSVGGAKQDVAEPPTYSWRISRTPEKELVVAAMRDSDMAWVAENVPDWTTTIYRADADKSEYNFTVPRNKGNEAMVYLTYLIDRYDSLPEVMVLMHGGRYQWHNDNPLYDSVVTLKDLQIDHVKRTGYVNLRCVWAIGCPSELEPGRYFRERPDDPAHPTAVEYPDRFLELFPDEELPEVVGVPCCSQFAVSREAVRARPKADYERCRQWLLDVDLDNATSGRIFEYAWHIMFGKTAELCLDVVTCYCETYGYCDMEPIELQNHWVWRGMVLPPNWPESEEQS</sequence>
<protein>
    <submittedName>
        <fullName evidence="2">Uncharacterized protein</fullName>
    </submittedName>
</protein>